<sequence length="141" mass="15535">MRHHAPIMAQQIAPWSAGHRQFTQQPAPIARQQAVCDAAHRRANPGARPRAAIDHCANMCVRPAALGRPPCAASAHGSSRLHNEAAPDEAPAIRGQRARTARVYVRGGAPQYAAAPRRFQLKILFFDSEKLKVRYNKAQLY</sequence>
<dbReference type="Proteomes" id="UP000250235">
    <property type="component" value="Unassembled WGS sequence"/>
</dbReference>
<accession>A0A2Z6ZXW5</accession>
<name>A0A2Z6ZXW5_9LAMI</name>
<evidence type="ECO:0000313" key="2">
    <source>
        <dbReference type="EMBL" id="KZV13653.1"/>
    </source>
</evidence>
<dbReference type="EMBL" id="KV030897">
    <property type="protein sequence ID" value="KZV13653.1"/>
    <property type="molecule type" value="Genomic_DNA"/>
</dbReference>
<feature type="region of interest" description="Disordered" evidence="1">
    <location>
        <begin position="69"/>
        <end position="96"/>
    </location>
</feature>
<gene>
    <name evidence="2" type="ORF">F511_45184</name>
</gene>
<reference evidence="2 3" key="1">
    <citation type="journal article" date="2015" name="Proc. Natl. Acad. Sci. U.S.A.">
        <title>The resurrection genome of Boea hygrometrica: A blueprint for survival of dehydration.</title>
        <authorList>
            <person name="Xiao L."/>
            <person name="Yang G."/>
            <person name="Zhang L."/>
            <person name="Yang X."/>
            <person name="Zhao S."/>
            <person name="Ji Z."/>
            <person name="Zhou Q."/>
            <person name="Hu M."/>
            <person name="Wang Y."/>
            <person name="Chen M."/>
            <person name="Xu Y."/>
            <person name="Jin H."/>
            <person name="Xiao X."/>
            <person name="Hu G."/>
            <person name="Bao F."/>
            <person name="Hu Y."/>
            <person name="Wan P."/>
            <person name="Li L."/>
            <person name="Deng X."/>
            <person name="Kuang T."/>
            <person name="Xiang C."/>
            <person name="Zhu J.K."/>
            <person name="Oliver M.J."/>
            <person name="He Y."/>
        </authorList>
    </citation>
    <scope>NUCLEOTIDE SEQUENCE [LARGE SCALE GENOMIC DNA]</scope>
    <source>
        <strain evidence="3">cv. XS01</strain>
    </source>
</reference>
<proteinExistence type="predicted"/>
<evidence type="ECO:0000313" key="3">
    <source>
        <dbReference type="Proteomes" id="UP000250235"/>
    </source>
</evidence>
<protein>
    <submittedName>
        <fullName evidence="2">TMV resistance protein N-like</fullName>
    </submittedName>
</protein>
<dbReference type="AlphaFoldDB" id="A0A2Z6ZXW5"/>
<keyword evidence="3" id="KW-1185">Reference proteome</keyword>
<organism evidence="2 3">
    <name type="scientific">Dorcoceras hygrometricum</name>
    <dbReference type="NCBI Taxonomy" id="472368"/>
    <lineage>
        <taxon>Eukaryota</taxon>
        <taxon>Viridiplantae</taxon>
        <taxon>Streptophyta</taxon>
        <taxon>Embryophyta</taxon>
        <taxon>Tracheophyta</taxon>
        <taxon>Spermatophyta</taxon>
        <taxon>Magnoliopsida</taxon>
        <taxon>eudicotyledons</taxon>
        <taxon>Gunneridae</taxon>
        <taxon>Pentapetalae</taxon>
        <taxon>asterids</taxon>
        <taxon>lamiids</taxon>
        <taxon>Lamiales</taxon>
        <taxon>Gesneriaceae</taxon>
        <taxon>Didymocarpoideae</taxon>
        <taxon>Trichosporeae</taxon>
        <taxon>Loxocarpinae</taxon>
        <taxon>Dorcoceras</taxon>
    </lineage>
</organism>
<evidence type="ECO:0000256" key="1">
    <source>
        <dbReference type="SAM" id="MobiDB-lite"/>
    </source>
</evidence>